<dbReference type="SUPFAM" id="SSF48537">
    <property type="entry name" value="Phospholipase C/P1 nuclease"/>
    <property type="match status" value="1"/>
</dbReference>
<proteinExistence type="predicted"/>
<evidence type="ECO:0008006" key="4">
    <source>
        <dbReference type="Google" id="ProtNLM"/>
    </source>
</evidence>
<feature type="signal peptide" evidence="1">
    <location>
        <begin position="1"/>
        <end position="27"/>
    </location>
</feature>
<dbReference type="EMBL" id="FNVA01000008">
    <property type="protein sequence ID" value="SEG65418.1"/>
    <property type="molecule type" value="Genomic_DNA"/>
</dbReference>
<evidence type="ECO:0000256" key="1">
    <source>
        <dbReference type="SAM" id="SignalP"/>
    </source>
</evidence>
<dbReference type="OrthoDB" id="267579at2"/>
<evidence type="ECO:0000313" key="2">
    <source>
        <dbReference type="EMBL" id="SEG65418.1"/>
    </source>
</evidence>
<dbReference type="AlphaFoldDB" id="A0A1H6BXK6"/>
<feature type="chain" id="PRO_5009294193" description="S1/P1 Nuclease" evidence="1">
    <location>
        <begin position="28"/>
        <end position="327"/>
    </location>
</feature>
<organism evidence="2 3">
    <name type="scientific">Bryocella elongata</name>
    <dbReference type="NCBI Taxonomy" id="863522"/>
    <lineage>
        <taxon>Bacteria</taxon>
        <taxon>Pseudomonadati</taxon>
        <taxon>Acidobacteriota</taxon>
        <taxon>Terriglobia</taxon>
        <taxon>Terriglobales</taxon>
        <taxon>Acidobacteriaceae</taxon>
        <taxon>Bryocella</taxon>
    </lineage>
</organism>
<dbReference type="Proteomes" id="UP000236728">
    <property type="component" value="Unassembled WGS sequence"/>
</dbReference>
<dbReference type="GO" id="GO:0016788">
    <property type="term" value="F:hydrolase activity, acting on ester bonds"/>
    <property type="evidence" value="ECO:0007669"/>
    <property type="project" value="InterPro"/>
</dbReference>
<gene>
    <name evidence="2" type="ORF">SAMN05421819_4035</name>
</gene>
<sequence>MFRTASLTRFAVAAALLPLIAAQPAFAWGRDGHMMINELAAAALPTSVPDFLRDKAALEEMAYLGPEPDRWKQYDAEPELVVTQSPDHFIDMEWAYLAADTCTDGKDCVDGHRLPRRRYDFIRALAKAQAAHPEMAKLTPEGVGMLPWQVEEVWQRLKSAMRGYRELKEQHKETKPVEEAILFYAGWLGHYVADGSQPLHATIQFNGWTGENPNHYTTEHHIHSQFETTFVSNNIKMKDLTPLVAAAQPHVINDEWVEVMQYLDHTNSLVEKTYQLEKAGGFTDSGTAEAKAFTEERMAAGAIELRDLIYSAWVHSADPVKAYNGPQ</sequence>
<dbReference type="RefSeq" id="WP_103934889.1">
    <property type="nucleotide sequence ID" value="NZ_FNVA01000008.1"/>
</dbReference>
<dbReference type="InterPro" id="IPR008947">
    <property type="entry name" value="PLipase_C/P1_nuclease_dom_sf"/>
</dbReference>
<accession>A0A1H6BXK6</accession>
<protein>
    <recommendedName>
        <fullName evidence="4">S1/P1 Nuclease</fullName>
    </recommendedName>
</protein>
<name>A0A1H6BXK6_9BACT</name>
<evidence type="ECO:0000313" key="3">
    <source>
        <dbReference type="Proteomes" id="UP000236728"/>
    </source>
</evidence>
<reference evidence="2 3" key="1">
    <citation type="submission" date="2016-10" db="EMBL/GenBank/DDBJ databases">
        <authorList>
            <person name="de Groot N.N."/>
        </authorList>
    </citation>
    <scope>NUCLEOTIDE SEQUENCE [LARGE SCALE GENOMIC DNA]</scope>
    <source>
        <strain evidence="2 3">DSM 22489</strain>
    </source>
</reference>
<dbReference type="Gene3D" id="1.10.575.10">
    <property type="entry name" value="P1 Nuclease"/>
    <property type="match status" value="1"/>
</dbReference>
<keyword evidence="1" id="KW-0732">Signal</keyword>
<keyword evidence="3" id="KW-1185">Reference proteome</keyword>